<protein>
    <submittedName>
        <fullName evidence="2">Uncharacterized protein</fullName>
    </submittedName>
</protein>
<keyword evidence="1" id="KW-0812">Transmembrane</keyword>
<gene>
    <name evidence="2" type="ORF">SAMN05192580_1175</name>
</gene>
<dbReference type="RefSeq" id="WP_093312115.1">
    <property type="nucleotide sequence ID" value="NZ_FOZG01000001.1"/>
</dbReference>
<keyword evidence="3" id="KW-1185">Reference proteome</keyword>
<sequence>MVVRLILAIVAFALAMAVLQMALVGLVLAGLIFRPKETIGLLLICGTISLFAAHPYICLGLLAAGGLVALAKSKGTDEGDEPKHLE</sequence>
<dbReference type="EMBL" id="FOZG01000001">
    <property type="protein sequence ID" value="SFR84765.1"/>
    <property type="molecule type" value="Genomic_DNA"/>
</dbReference>
<keyword evidence="1" id="KW-1133">Transmembrane helix</keyword>
<dbReference type="AlphaFoldDB" id="A0A1I6K0H6"/>
<keyword evidence="1" id="KW-0472">Membrane</keyword>
<evidence type="ECO:0000313" key="3">
    <source>
        <dbReference type="Proteomes" id="UP000198824"/>
    </source>
</evidence>
<name>A0A1I6K0H6_9SPHN</name>
<evidence type="ECO:0000256" key="1">
    <source>
        <dbReference type="SAM" id="Phobius"/>
    </source>
</evidence>
<accession>A0A1I6K0H6</accession>
<feature type="transmembrane region" description="Helical" evidence="1">
    <location>
        <begin position="39"/>
        <end position="64"/>
    </location>
</feature>
<proteinExistence type="predicted"/>
<dbReference type="STRING" id="1166337.SAMN05192580_1175"/>
<evidence type="ECO:0000313" key="2">
    <source>
        <dbReference type="EMBL" id="SFR84765.1"/>
    </source>
</evidence>
<dbReference type="Proteomes" id="UP000198824">
    <property type="component" value="Unassembled WGS sequence"/>
</dbReference>
<reference evidence="2 3" key="1">
    <citation type="submission" date="2016-10" db="EMBL/GenBank/DDBJ databases">
        <authorList>
            <person name="de Groot N.N."/>
        </authorList>
    </citation>
    <scope>NUCLEOTIDE SEQUENCE [LARGE SCALE GENOMIC DNA]</scope>
    <source>
        <strain evidence="2 3">S5-249</strain>
    </source>
</reference>
<organism evidence="2 3">
    <name type="scientific">Sphingomonas jatrophae</name>
    <dbReference type="NCBI Taxonomy" id="1166337"/>
    <lineage>
        <taxon>Bacteria</taxon>
        <taxon>Pseudomonadati</taxon>
        <taxon>Pseudomonadota</taxon>
        <taxon>Alphaproteobacteria</taxon>
        <taxon>Sphingomonadales</taxon>
        <taxon>Sphingomonadaceae</taxon>
        <taxon>Sphingomonas</taxon>
    </lineage>
</organism>